<name>A0A511SV15_MYXFU</name>
<organism evidence="2 5">
    <name type="scientific">Myxococcus fulvus</name>
    <dbReference type="NCBI Taxonomy" id="33"/>
    <lineage>
        <taxon>Bacteria</taxon>
        <taxon>Pseudomonadati</taxon>
        <taxon>Myxococcota</taxon>
        <taxon>Myxococcia</taxon>
        <taxon>Myxococcales</taxon>
        <taxon>Cystobacterineae</taxon>
        <taxon>Myxococcaceae</taxon>
        <taxon>Myxococcus</taxon>
    </lineage>
</organism>
<evidence type="ECO:0000256" key="1">
    <source>
        <dbReference type="SAM" id="Phobius"/>
    </source>
</evidence>
<keyword evidence="1" id="KW-0812">Transmembrane</keyword>
<dbReference type="AlphaFoldDB" id="A0A511SV15"/>
<dbReference type="EMBL" id="BJXR01000012">
    <property type="protein sequence ID" value="GEN05746.1"/>
    <property type="molecule type" value="Genomic_DNA"/>
</dbReference>
<evidence type="ECO:0008006" key="6">
    <source>
        <dbReference type="Google" id="ProtNLM"/>
    </source>
</evidence>
<evidence type="ECO:0000313" key="2">
    <source>
        <dbReference type="EMBL" id="GEN05746.1"/>
    </source>
</evidence>
<keyword evidence="1" id="KW-0472">Membrane</keyword>
<feature type="transmembrane region" description="Helical" evidence="1">
    <location>
        <begin position="88"/>
        <end position="107"/>
    </location>
</feature>
<reference evidence="3 4" key="1">
    <citation type="submission" date="2016-10" db="EMBL/GenBank/DDBJ databases">
        <authorList>
            <person name="Varghese N."/>
            <person name="Submissions S."/>
        </authorList>
    </citation>
    <scope>NUCLEOTIDE SEQUENCE [LARGE SCALE GENOMIC DNA]</scope>
    <source>
        <strain evidence="3 4">DSM 16525</strain>
    </source>
</reference>
<dbReference type="Proteomes" id="UP000321514">
    <property type="component" value="Unassembled WGS sequence"/>
</dbReference>
<accession>A0A511SV15</accession>
<proteinExistence type="predicted"/>
<dbReference type="Proteomes" id="UP000183760">
    <property type="component" value="Unassembled WGS sequence"/>
</dbReference>
<feature type="transmembrane region" description="Helical" evidence="1">
    <location>
        <begin position="113"/>
        <end position="140"/>
    </location>
</feature>
<gene>
    <name evidence="2" type="ORF">MFU01_07830</name>
    <name evidence="3" type="ORF">SAMN05443572_101706</name>
</gene>
<feature type="transmembrane region" description="Helical" evidence="1">
    <location>
        <begin position="47"/>
        <end position="67"/>
    </location>
</feature>
<evidence type="ECO:0000313" key="3">
    <source>
        <dbReference type="EMBL" id="SES96526.1"/>
    </source>
</evidence>
<dbReference type="PROSITE" id="PS51257">
    <property type="entry name" value="PROKAR_LIPOPROTEIN"/>
    <property type="match status" value="1"/>
</dbReference>
<reference evidence="2 5" key="2">
    <citation type="submission" date="2019-07" db="EMBL/GenBank/DDBJ databases">
        <title>Whole genome shotgun sequence of Myxococcus fulvus NBRC 100333.</title>
        <authorList>
            <person name="Hosoyama A."/>
            <person name="Uohara A."/>
            <person name="Ohji S."/>
            <person name="Ichikawa N."/>
        </authorList>
    </citation>
    <scope>NUCLEOTIDE SEQUENCE [LARGE SCALE GENOMIC DNA]</scope>
    <source>
        <strain evidence="2 5">NBRC 100333</strain>
    </source>
</reference>
<comment type="caution">
    <text evidence="2">The sequence shown here is derived from an EMBL/GenBank/DDBJ whole genome shotgun (WGS) entry which is preliminary data.</text>
</comment>
<evidence type="ECO:0000313" key="5">
    <source>
        <dbReference type="Proteomes" id="UP000321514"/>
    </source>
</evidence>
<feature type="transmembrane region" description="Helical" evidence="1">
    <location>
        <begin position="12"/>
        <end position="35"/>
    </location>
</feature>
<dbReference type="EMBL" id="FOIB01000001">
    <property type="protein sequence ID" value="SES96526.1"/>
    <property type="molecule type" value="Genomic_DNA"/>
</dbReference>
<keyword evidence="4" id="KW-1185">Reference proteome</keyword>
<keyword evidence="1" id="KW-1133">Transmembrane helix</keyword>
<sequence>MRSVLAMKAFTLPVSTVLFHVVALGFFGACAAWLVQESLALGGRRAMMGFAVAVASGAQVLLSLSTLRALWSARGAMPLPTRARVGTYLQFMGLVGLLVLFGVHLVHTEGRPALGTFCLGMATWLGVIGLHLVPALFLAADGFIDHLGRHTRFSELEWYSLQKSEGEPPRVLLQVGRGSTLRLEARLRGAEVDGVKGRLREAGLALGPSSR</sequence>
<evidence type="ECO:0000313" key="4">
    <source>
        <dbReference type="Proteomes" id="UP000183760"/>
    </source>
</evidence>
<protein>
    <recommendedName>
        <fullName evidence="6">Lipoprotein</fullName>
    </recommendedName>
</protein>